<accession>A0ABT6CCQ4</accession>
<evidence type="ECO:0000313" key="3">
    <source>
        <dbReference type="EMBL" id="MDF8331708.1"/>
    </source>
</evidence>
<dbReference type="Proteomes" id="UP001222770">
    <property type="component" value="Unassembled WGS sequence"/>
</dbReference>
<dbReference type="InterPro" id="IPR053728">
    <property type="entry name" value="Alginate_Permeability_Chnl"/>
</dbReference>
<evidence type="ECO:0000313" key="4">
    <source>
        <dbReference type="Proteomes" id="UP001222770"/>
    </source>
</evidence>
<dbReference type="Pfam" id="PF13372">
    <property type="entry name" value="Alginate_exp"/>
    <property type="match status" value="1"/>
</dbReference>
<comment type="caution">
    <text evidence="3">The sequence shown here is derived from an EMBL/GenBank/DDBJ whole genome shotgun (WGS) entry which is preliminary data.</text>
</comment>
<dbReference type="RefSeq" id="WP_277274814.1">
    <property type="nucleotide sequence ID" value="NZ_JAROCY010000001.1"/>
</dbReference>
<proteinExistence type="predicted"/>
<dbReference type="Gene3D" id="2.40.160.100">
    <property type="match status" value="1"/>
</dbReference>
<evidence type="ECO:0000259" key="2">
    <source>
        <dbReference type="Pfam" id="PF13372"/>
    </source>
</evidence>
<dbReference type="InterPro" id="IPR025388">
    <property type="entry name" value="Alginate_export_dom"/>
</dbReference>
<gene>
    <name evidence="3" type="ORF">POM99_00710</name>
</gene>
<protein>
    <submittedName>
        <fullName evidence="3">Alginate export family protein</fullName>
    </submittedName>
</protein>
<reference evidence="3 4" key="1">
    <citation type="submission" date="2023-03" db="EMBL/GenBank/DDBJ databases">
        <title>Novosphingobium cyanobacteriorum sp. nov., isolated from a eutrophic reservoir during the Microcystis bloom period.</title>
        <authorList>
            <person name="Kang M."/>
            <person name="Le V."/>
            <person name="Ko S.-R."/>
            <person name="Lee S.-A."/>
            <person name="Ahn C.-Y."/>
        </authorList>
    </citation>
    <scope>NUCLEOTIDE SEQUENCE [LARGE SCALE GENOMIC DNA]</scope>
    <source>
        <strain evidence="3 4">HBC54</strain>
    </source>
</reference>
<keyword evidence="4" id="KW-1185">Reference proteome</keyword>
<evidence type="ECO:0000256" key="1">
    <source>
        <dbReference type="SAM" id="SignalP"/>
    </source>
</evidence>
<feature type="chain" id="PRO_5047334363" evidence="1">
    <location>
        <begin position="24"/>
        <end position="454"/>
    </location>
</feature>
<feature type="signal peptide" evidence="1">
    <location>
        <begin position="1"/>
        <end position="23"/>
    </location>
</feature>
<keyword evidence="1" id="KW-0732">Signal</keyword>
<dbReference type="EMBL" id="JAROCY010000001">
    <property type="protein sequence ID" value="MDF8331708.1"/>
    <property type="molecule type" value="Genomic_DNA"/>
</dbReference>
<sequence>MRRVCAALASIGLALALRTPAFAQQVARTNLRYDEDWSRSTPVEGINSLKNVILNGSGTVRATFGLELRARYEGFDNTDWAQKPDDGYLWLRAMPYADIHAGPVRAFVQPIAGYARGVAGGPGPADRTGLDLMQGFAELRVPLRGSTLMTLRGGRQLIALGSERLVGLRYGPNIPQAFDGARVLAETGRFHLDLFALRPVQVGPGNFDDTPSDVRRLSGAYLTTRLGGGASADLYWLHYRNDRATFGGVTGAERRETYGLRLFGKRGRLAWNWETMIQRGQFAGSAIRAWSQATETSLSFPELRYRPRLRLRANIASGDARRGDGRLGTFNAMFPKGKYFGELSPIGPRNIVNLHPSLDLDLGHKVSLDISGIAFWRQTTGDGIYDVPGQLIRAPGSSRAHHIGKQVEMVVGWQATPVLSCAASLSLFVPGAFLRETGPSRPIRMAGLETMLKF</sequence>
<name>A0ABT6CCQ4_9SPHN</name>
<feature type="domain" description="Alginate export" evidence="2">
    <location>
        <begin position="61"/>
        <end position="440"/>
    </location>
</feature>
<organism evidence="3 4">
    <name type="scientific">Novosphingobium cyanobacteriorum</name>
    <dbReference type="NCBI Taxonomy" id="3024215"/>
    <lineage>
        <taxon>Bacteria</taxon>
        <taxon>Pseudomonadati</taxon>
        <taxon>Pseudomonadota</taxon>
        <taxon>Alphaproteobacteria</taxon>
        <taxon>Sphingomonadales</taxon>
        <taxon>Sphingomonadaceae</taxon>
        <taxon>Novosphingobium</taxon>
    </lineage>
</organism>